<feature type="region of interest" description="Disordered" evidence="2">
    <location>
        <begin position="290"/>
        <end position="315"/>
    </location>
</feature>
<reference evidence="4" key="1">
    <citation type="submission" date="2020-01" db="EMBL/GenBank/DDBJ databases">
        <title>Genome sequence of Kobresia littledalei, the first chromosome-level genome in the family Cyperaceae.</title>
        <authorList>
            <person name="Qu G."/>
        </authorList>
    </citation>
    <scope>NUCLEOTIDE SEQUENCE</scope>
    <source>
        <strain evidence="4">C.B.Clarke</strain>
        <tissue evidence="4">Leaf</tissue>
    </source>
</reference>
<evidence type="ECO:0000313" key="4">
    <source>
        <dbReference type="EMBL" id="KAF3339887.1"/>
    </source>
</evidence>
<dbReference type="Gene3D" id="4.10.60.10">
    <property type="entry name" value="Zinc finger, CCHC-type"/>
    <property type="match status" value="1"/>
</dbReference>
<organism evidence="4 5">
    <name type="scientific">Carex littledalei</name>
    <dbReference type="NCBI Taxonomy" id="544730"/>
    <lineage>
        <taxon>Eukaryota</taxon>
        <taxon>Viridiplantae</taxon>
        <taxon>Streptophyta</taxon>
        <taxon>Embryophyta</taxon>
        <taxon>Tracheophyta</taxon>
        <taxon>Spermatophyta</taxon>
        <taxon>Magnoliopsida</taxon>
        <taxon>Liliopsida</taxon>
        <taxon>Poales</taxon>
        <taxon>Cyperaceae</taxon>
        <taxon>Cyperoideae</taxon>
        <taxon>Cariceae</taxon>
        <taxon>Carex</taxon>
        <taxon>Carex subgen. Euthyceras</taxon>
    </lineage>
</organism>
<dbReference type="InterPro" id="IPR036875">
    <property type="entry name" value="Znf_CCHC_sf"/>
</dbReference>
<keyword evidence="1" id="KW-0863">Zinc-finger</keyword>
<dbReference type="Proteomes" id="UP000623129">
    <property type="component" value="Unassembled WGS sequence"/>
</dbReference>
<feature type="domain" description="CCHC-type" evidence="3">
    <location>
        <begin position="189"/>
        <end position="202"/>
    </location>
</feature>
<feature type="compositionally biased region" description="Basic and acidic residues" evidence="2">
    <location>
        <begin position="61"/>
        <end position="76"/>
    </location>
</feature>
<dbReference type="SUPFAM" id="SSF57756">
    <property type="entry name" value="Retrovirus zinc finger-like domains"/>
    <property type="match status" value="1"/>
</dbReference>
<dbReference type="SMART" id="SM00343">
    <property type="entry name" value="ZnF_C2HC"/>
    <property type="match status" value="2"/>
</dbReference>
<evidence type="ECO:0000313" key="5">
    <source>
        <dbReference type="Proteomes" id="UP000623129"/>
    </source>
</evidence>
<dbReference type="GO" id="GO:0008270">
    <property type="term" value="F:zinc ion binding"/>
    <property type="evidence" value="ECO:0007669"/>
    <property type="project" value="UniProtKB-KW"/>
</dbReference>
<dbReference type="AlphaFoldDB" id="A0A833REV5"/>
<accession>A0A833REV5</accession>
<feature type="region of interest" description="Disordered" evidence="2">
    <location>
        <begin position="428"/>
        <end position="460"/>
    </location>
</feature>
<evidence type="ECO:0000259" key="3">
    <source>
        <dbReference type="PROSITE" id="PS50158"/>
    </source>
</evidence>
<feature type="domain" description="CCHC-type" evidence="3">
    <location>
        <begin position="208"/>
        <end position="221"/>
    </location>
</feature>
<keyword evidence="1" id="KW-0862">Zinc</keyword>
<feature type="region of interest" description="Disordered" evidence="2">
    <location>
        <begin position="1"/>
        <end position="76"/>
    </location>
</feature>
<keyword evidence="1" id="KW-0479">Metal-binding</keyword>
<comment type="caution">
    <text evidence="4">The sequence shown here is derived from an EMBL/GenBank/DDBJ whole genome shotgun (WGS) entry which is preliminary data.</text>
</comment>
<dbReference type="OrthoDB" id="3863715at2759"/>
<dbReference type="Pfam" id="PF00098">
    <property type="entry name" value="zf-CCHC"/>
    <property type="match status" value="1"/>
</dbReference>
<feature type="compositionally biased region" description="Polar residues" evidence="2">
    <location>
        <begin position="444"/>
        <end position="460"/>
    </location>
</feature>
<sequence length="460" mass="51473">MAANAEVEAVDFDSEDEDLMDDDTAAADADPSPMAPAPKLRSAITGGDTSSGAPRKTKGCGFRERDEASADRSSRFTTRDFNSLAFDGGRGPQRSSSLMLSNPFEPLPDLEPSLCAISHVVATIVEKIQRPSQQPYKQPPLHQVKSEVKFFWRKSNSQGEQQCRLDRTEIVRSKIKELRRLSSPSQPFCFRCGDCGHRALDCCNDVLCYTCNRLGHRSSQCHAVIERPPHIPPKFALTVKPQPLIPSNIRSGSGQQSIPVYYEVSIMDSIKRMETKLAEIKQELVLMKKRSSEPDYQQPQKEYDNNNQSGNTNKGNTPLCIDDAMTIGNDPRCNLESDANMFQEIETFIQDDKIIIEVEKHQSEVHPTYSLTVETSSERPAGKCTNKDCRTVPAQRVEGDVCKDLVPVTPMNQGSWLNQIARTNIKKAKSSSRELNRVALPRKQVSNLNEQQQTIERAEM</sequence>
<evidence type="ECO:0000256" key="2">
    <source>
        <dbReference type="SAM" id="MobiDB-lite"/>
    </source>
</evidence>
<dbReference type="InterPro" id="IPR001878">
    <property type="entry name" value="Znf_CCHC"/>
</dbReference>
<proteinExistence type="predicted"/>
<dbReference type="GO" id="GO:0003676">
    <property type="term" value="F:nucleic acid binding"/>
    <property type="evidence" value="ECO:0007669"/>
    <property type="project" value="InterPro"/>
</dbReference>
<feature type="compositionally biased region" description="Acidic residues" evidence="2">
    <location>
        <begin position="8"/>
        <end position="25"/>
    </location>
</feature>
<gene>
    <name evidence="4" type="ORF">FCM35_KLT15658</name>
</gene>
<dbReference type="PROSITE" id="PS50158">
    <property type="entry name" value="ZF_CCHC"/>
    <property type="match status" value="2"/>
</dbReference>
<feature type="compositionally biased region" description="Low complexity" evidence="2">
    <location>
        <begin position="305"/>
        <end position="315"/>
    </location>
</feature>
<dbReference type="EMBL" id="SWLB01000003">
    <property type="protein sequence ID" value="KAF3339887.1"/>
    <property type="molecule type" value="Genomic_DNA"/>
</dbReference>
<keyword evidence="5" id="KW-1185">Reference proteome</keyword>
<name>A0A833REV5_9POAL</name>
<evidence type="ECO:0000256" key="1">
    <source>
        <dbReference type="PROSITE-ProRule" id="PRU00047"/>
    </source>
</evidence>
<protein>
    <submittedName>
        <fullName evidence="4">Zinc knuckle</fullName>
    </submittedName>
</protein>